<keyword evidence="3" id="KW-1185">Reference proteome</keyword>
<dbReference type="RefSeq" id="WP_144073195.1">
    <property type="nucleotide sequence ID" value="NZ_CP076128.1"/>
</dbReference>
<evidence type="ECO:0000313" key="2">
    <source>
        <dbReference type="EMBL" id="QWG05754.1"/>
    </source>
</evidence>
<feature type="chain" id="PRO_5046405603" description="PorV/PorQ family protein" evidence="1">
    <location>
        <begin position="24"/>
        <end position="282"/>
    </location>
</feature>
<proteinExistence type="predicted"/>
<keyword evidence="1" id="KW-0732">Signal</keyword>
<accession>A0ABX8GQ89</accession>
<name>A0ABX8GQ89_9BACT</name>
<evidence type="ECO:0008006" key="4">
    <source>
        <dbReference type="Google" id="ProtNLM"/>
    </source>
</evidence>
<gene>
    <name evidence="2" type="ORF">KM029_10200</name>
</gene>
<feature type="signal peptide" evidence="1">
    <location>
        <begin position="1"/>
        <end position="23"/>
    </location>
</feature>
<sequence>MIFLKARCCFLVFCLLLFSNVQAQDPYSTSTLFYFGASSMAMGNASMFTADTWSSINAIGRTSQLENTSVAIGHNYTFQELSLSTGGVAVVFPLKQFALSASFLRFGDEVMSEQDINVGIGHQIGIVEMGIATSWRQIGGNYLNHLSAILIHYHLIAHLSDYFSIGLNLKNIGQNNYKTGEFGADISSLFALGFEYKVDDELRFVTEINKLKYNNLSYKLGLEYSLHESIILRGGTALYPVDIYLGSTIIYKYWAFDYAFATDDVFGWSHQFSLEYTIAKRK</sequence>
<reference evidence="2 3" key="1">
    <citation type="submission" date="2021-05" db="EMBL/GenBank/DDBJ databases">
        <title>Comparative genomic studies on the polysaccharide-degrading batcterial strains of the Flammeovirga genus.</title>
        <authorList>
            <person name="Zewei F."/>
            <person name="Zheng Z."/>
            <person name="Yu L."/>
            <person name="Ruyue G."/>
            <person name="Yanhong M."/>
            <person name="Yuanyuan C."/>
            <person name="Jingyan G."/>
            <person name="Wenjun H."/>
        </authorList>
    </citation>
    <scope>NUCLEOTIDE SEQUENCE [LARGE SCALE GENOMIC DNA]</scope>
    <source>
        <strain evidence="2 3">YS10</strain>
    </source>
</reference>
<dbReference type="EMBL" id="CP076128">
    <property type="protein sequence ID" value="QWG05754.1"/>
    <property type="molecule type" value="Genomic_DNA"/>
</dbReference>
<organism evidence="2 3">
    <name type="scientific">Flammeovirga kamogawensis</name>
    <dbReference type="NCBI Taxonomy" id="373891"/>
    <lineage>
        <taxon>Bacteria</taxon>
        <taxon>Pseudomonadati</taxon>
        <taxon>Bacteroidota</taxon>
        <taxon>Cytophagia</taxon>
        <taxon>Cytophagales</taxon>
        <taxon>Flammeovirgaceae</taxon>
        <taxon>Flammeovirga</taxon>
    </lineage>
</organism>
<dbReference type="Proteomes" id="UP000682802">
    <property type="component" value="Chromosome 1"/>
</dbReference>
<evidence type="ECO:0000256" key="1">
    <source>
        <dbReference type="SAM" id="SignalP"/>
    </source>
</evidence>
<protein>
    <recommendedName>
        <fullName evidence="4">PorV/PorQ family protein</fullName>
    </recommendedName>
</protein>
<evidence type="ECO:0000313" key="3">
    <source>
        <dbReference type="Proteomes" id="UP000682802"/>
    </source>
</evidence>